<evidence type="ECO:0000313" key="2">
    <source>
        <dbReference type="EMBL" id="KAF9333263.1"/>
    </source>
</evidence>
<feature type="region of interest" description="Disordered" evidence="1">
    <location>
        <begin position="213"/>
        <end position="242"/>
    </location>
</feature>
<reference evidence="2" key="1">
    <citation type="journal article" date="2020" name="Fungal Divers.">
        <title>Resolving the Mortierellaceae phylogeny through synthesis of multi-gene phylogenetics and phylogenomics.</title>
        <authorList>
            <person name="Vandepol N."/>
            <person name="Liber J."/>
            <person name="Desiro A."/>
            <person name="Na H."/>
            <person name="Kennedy M."/>
            <person name="Barry K."/>
            <person name="Grigoriev I.V."/>
            <person name="Miller A.N."/>
            <person name="O'Donnell K."/>
            <person name="Stajich J.E."/>
            <person name="Bonito G."/>
        </authorList>
    </citation>
    <scope>NUCLEOTIDE SEQUENCE</scope>
    <source>
        <strain evidence="2">NVP1</strain>
    </source>
</reference>
<feature type="region of interest" description="Disordered" evidence="1">
    <location>
        <begin position="74"/>
        <end position="114"/>
    </location>
</feature>
<comment type="caution">
    <text evidence="2">The sequence shown here is derived from an EMBL/GenBank/DDBJ whole genome shotgun (WGS) entry which is preliminary data.</text>
</comment>
<feature type="region of interest" description="Disordered" evidence="1">
    <location>
        <begin position="1"/>
        <end position="58"/>
    </location>
</feature>
<feature type="compositionally biased region" description="Low complexity" evidence="1">
    <location>
        <begin position="85"/>
        <end position="100"/>
    </location>
</feature>
<feature type="compositionally biased region" description="Basic and acidic residues" evidence="1">
    <location>
        <begin position="227"/>
        <end position="242"/>
    </location>
</feature>
<evidence type="ECO:0000256" key="1">
    <source>
        <dbReference type="SAM" id="MobiDB-lite"/>
    </source>
</evidence>
<dbReference type="Proteomes" id="UP000696485">
    <property type="component" value="Unassembled WGS sequence"/>
</dbReference>
<feature type="compositionally biased region" description="Polar residues" evidence="1">
    <location>
        <begin position="1"/>
        <end position="10"/>
    </location>
</feature>
<proteinExistence type="predicted"/>
<name>A0A9P5VN46_9FUNG</name>
<evidence type="ECO:0000313" key="3">
    <source>
        <dbReference type="Proteomes" id="UP000696485"/>
    </source>
</evidence>
<accession>A0A9P5VN46</accession>
<dbReference type="EMBL" id="JAAAUY010000213">
    <property type="protein sequence ID" value="KAF9333263.1"/>
    <property type="molecule type" value="Genomic_DNA"/>
</dbReference>
<feature type="compositionally biased region" description="Basic and acidic residues" evidence="1">
    <location>
        <begin position="11"/>
        <end position="20"/>
    </location>
</feature>
<keyword evidence="3" id="KW-1185">Reference proteome</keyword>
<feature type="compositionally biased region" description="Basic and acidic residues" evidence="1">
    <location>
        <begin position="36"/>
        <end position="51"/>
    </location>
</feature>
<feature type="compositionally biased region" description="Polar residues" evidence="1">
    <location>
        <begin position="213"/>
        <end position="222"/>
    </location>
</feature>
<protein>
    <submittedName>
        <fullName evidence="2">Uncharacterized protein</fullName>
    </submittedName>
</protein>
<sequence length="242" mass="27469">MSPITGQPSSARERHWHDVPGADLALMSEMKASNADLKRFRRETEWMEERVRRRKLDSATDGILDKALGLTIKAPHQLNRSNPGQSSSSLPSSDQASQAKQPPPPPTNPYLDRYGSVRLSTDSRIAFSQLKTNLLAETEEQTRLMIDQEILQNAVDAARASIEKNEKAKQAADARILELQKRQPEVEAELQKVIRIEMAYEQMMKHKQAQMDQEVQQLQNMLNLLRGQDHPKDEQTNPAPEK</sequence>
<organism evidence="2 3">
    <name type="scientific">Podila minutissima</name>
    <dbReference type="NCBI Taxonomy" id="64525"/>
    <lineage>
        <taxon>Eukaryota</taxon>
        <taxon>Fungi</taxon>
        <taxon>Fungi incertae sedis</taxon>
        <taxon>Mucoromycota</taxon>
        <taxon>Mortierellomycotina</taxon>
        <taxon>Mortierellomycetes</taxon>
        <taxon>Mortierellales</taxon>
        <taxon>Mortierellaceae</taxon>
        <taxon>Podila</taxon>
    </lineage>
</organism>
<gene>
    <name evidence="2" type="ORF">BG006_003858</name>
</gene>
<dbReference type="AlphaFoldDB" id="A0A9P5VN46"/>